<dbReference type="EMBL" id="FR904290">
    <property type="protein sequence ID" value="CDQ57736.1"/>
    <property type="molecule type" value="Genomic_DNA"/>
</dbReference>
<name>A0A060VSG3_ONCMY</name>
<dbReference type="Proteomes" id="UP000193380">
    <property type="component" value="Unassembled WGS sequence"/>
</dbReference>
<evidence type="ECO:0000313" key="1">
    <source>
        <dbReference type="EMBL" id="CDQ57736.1"/>
    </source>
</evidence>
<evidence type="ECO:0000313" key="2">
    <source>
        <dbReference type="Proteomes" id="UP000193380"/>
    </source>
</evidence>
<dbReference type="InterPro" id="IPR016186">
    <property type="entry name" value="C-type_lectin-like/link_sf"/>
</dbReference>
<dbReference type="InterPro" id="IPR016187">
    <property type="entry name" value="CTDL_fold"/>
</dbReference>
<protein>
    <recommendedName>
        <fullName evidence="3">C-type lectin domain-containing protein</fullName>
    </recommendedName>
</protein>
<evidence type="ECO:0008006" key="3">
    <source>
        <dbReference type="Google" id="ProtNLM"/>
    </source>
</evidence>
<proteinExistence type="predicted"/>
<dbReference type="Gene3D" id="3.10.100.10">
    <property type="entry name" value="Mannose-Binding Protein A, subunit A"/>
    <property type="match status" value="1"/>
</dbReference>
<dbReference type="PaxDb" id="8022-A0A060VSG3"/>
<organism evidence="1 2">
    <name type="scientific">Oncorhynchus mykiss</name>
    <name type="common">Rainbow trout</name>
    <name type="synonym">Salmo gairdneri</name>
    <dbReference type="NCBI Taxonomy" id="8022"/>
    <lineage>
        <taxon>Eukaryota</taxon>
        <taxon>Metazoa</taxon>
        <taxon>Chordata</taxon>
        <taxon>Craniata</taxon>
        <taxon>Vertebrata</taxon>
        <taxon>Euteleostomi</taxon>
        <taxon>Actinopterygii</taxon>
        <taxon>Neopterygii</taxon>
        <taxon>Teleostei</taxon>
        <taxon>Protacanthopterygii</taxon>
        <taxon>Salmoniformes</taxon>
        <taxon>Salmonidae</taxon>
        <taxon>Salmoninae</taxon>
        <taxon>Oncorhynchus</taxon>
    </lineage>
</organism>
<gene>
    <name evidence="1" type="ORF">GSONMT00074076001</name>
</gene>
<reference evidence="1" key="1">
    <citation type="journal article" date="2014" name="Nat. Commun.">
        <title>The rainbow trout genome provides novel insights into evolution after whole-genome duplication in vertebrates.</title>
        <authorList>
            <person name="Berthelot C."/>
            <person name="Brunet F."/>
            <person name="Chalopin D."/>
            <person name="Juanchich A."/>
            <person name="Bernard M."/>
            <person name="Noel B."/>
            <person name="Bento P."/>
            <person name="Da Silva C."/>
            <person name="Labadie K."/>
            <person name="Alberti A."/>
            <person name="Aury J.M."/>
            <person name="Louis A."/>
            <person name="Dehais P."/>
            <person name="Bardou P."/>
            <person name="Montfort J."/>
            <person name="Klopp C."/>
            <person name="Cabau C."/>
            <person name="Gaspin C."/>
            <person name="Thorgaard G.H."/>
            <person name="Boussaha M."/>
            <person name="Quillet E."/>
            <person name="Guyomard R."/>
            <person name="Galiana D."/>
            <person name="Bobe J."/>
            <person name="Volff J.N."/>
            <person name="Genet C."/>
            <person name="Wincker P."/>
            <person name="Jaillon O."/>
            <person name="Roest Crollius H."/>
            <person name="Guiguen Y."/>
        </authorList>
    </citation>
    <scope>NUCLEOTIDE SEQUENCE [LARGE SCALE GENOMIC DNA]</scope>
</reference>
<accession>A0A060VSG3</accession>
<dbReference type="STRING" id="8022.A0A060VSG3"/>
<dbReference type="SUPFAM" id="SSF56436">
    <property type="entry name" value="C-type lectin-like"/>
    <property type="match status" value="1"/>
</dbReference>
<sequence length="154" mass="17461">MRLEEYCGIDNALLRKKTTFTYTKLKRSEDPMMKVLPILAVMLLGTSAMVLNGLNSTEPRQVSGKVKDFPQCPGHSTWYKLGHKCVKHFREELDFQSAEGFCHSQKDKSHLISIHSSQENKDVDVFAQTFSRDSPRIWLGGFTVSDPLQVAVLD</sequence>
<dbReference type="AlphaFoldDB" id="A0A060VSG3"/>
<reference evidence="1" key="2">
    <citation type="submission" date="2014-03" db="EMBL/GenBank/DDBJ databases">
        <authorList>
            <person name="Genoscope - CEA"/>
        </authorList>
    </citation>
    <scope>NUCLEOTIDE SEQUENCE</scope>
</reference>